<protein>
    <submittedName>
        <fullName evidence="1">Uncharacterized protein</fullName>
    </submittedName>
</protein>
<dbReference type="EMBL" id="JAUFQU010000063">
    <property type="protein sequence ID" value="MDN3709848.1"/>
    <property type="molecule type" value="Genomic_DNA"/>
</dbReference>
<comment type="caution">
    <text evidence="1">The sequence shown here is derived from an EMBL/GenBank/DDBJ whole genome shotgun (WGS) entry which is preliminary data.</text>
</comment>
<dbReference type="Proteomes" id="UP001242368">
    <property type="component" value="Unassembled WGS sequence"/>
</dbReference>
<proteinExistence type="predicted"/>
<gene>
    <name evidence="1" type="ORF">QW060_23220</name>
</gene>
<evidence type="ECO:0000313" key="1">
    <source>
        <dbReference type="EMBL" id="MDN3709848.1"/>
    </source>
</evidence>
<reference evidence="2" key="1">
    <citation type="journal article" date="2019" name="Int. J. Syst. Evol. Microbiol.">
        <title>The Global Catalogue of Microorganisms (GCM) 10K type strain sequencing project: providing services to taxonomists for standard genome sequencing and annotation.</title>
        <authorList>
            <consortium name="The Broad Institute Genomics Platform"/>
            <consortium name="The Broad Institute Genome Sequencing Center for Infectious Disease"/>
            <person name="Wu L."/>
            <person name="Ma J."/>
        </authorList>
    </citation>
    <scope>NUCLEOTIDE SEQUENCE [LARGE SCALE GENOMIC DNA]</scope>
    <source>
        <strain evidence="2">CECT 7184</strain>
    </source>
</reference>
<accession>A0ABT8CZ43</accession>
<organism evidence="1 2">
    <name type="scientific">Paenimyroides ceti</name>
    <dbReference type="NCBI Taxonomy" id="395087"/>
    <lineage>
        <taxon>Bacteria</taxon>
        <taxon>Pseudomonadati</taxon>
        <taxon>Bacteroidota</taxon>
        <taxon>Flavobacteriia</taxon>
        <taxon>Flavobacteriales</taxon>
        <taxon>Flavobacteriaceae</taxon>
        <taxon>Paenimyroides</taxon>
    </lineage>
</organism>
<sequence length="44" mass="5175">MKLEQIKNKIRYGDYITLSEMLNTTADSAKMRIRRNDKIAMEAL</sequence>
<evidence type="ECO:0000313" key="2">
    <source>
        <dbReference type="Proteomes" id="UP001242368"/>
    </source>
</evidence>
<keyword evidence="2" id="KW-1185">Reference proteome</keyword>
<dbReference type="RefSeq" id="WP_290365257.1">
    <property type="nucleotide sequence ID" value="NZ_JAUFQU010000063.1"/>
</dbReference>
<name>A0ABT8CZ43_9FLAO</name>